<evidence type="ECO:0000313" key="3">
    <source>
        <dbReference type="Proteomes" id="UP000516173"/>
    </source>
</evidence>
<gene>
    <name evidence="2" type="ORF">NWFMUON74_27780</name>
</gene>
<protein>
    <submittedName>
        <fullName evidence="2">Uncharacterized protein</fullName>
    </submittedName>
</protein>
<dbReference type="Proteomes" id="UP000516173">
    <property type="component" value="Chromosome"/>
</dbReference>
<accession>A0A7G1KKC6</accession>
<proteinExistence type="predicted"/>
<dbReference type="GeneID" id="80347328"/>
<dbReference type="AlphaFoldDB" id="A0A7G1KKC6"/>
<dbReference type="KEGG" id="nwl:NWFMUON74_27780"/>
<organism evidence="2 3">
    <name type="scientific">Nocardia wallacei</name>
    <dbReference type="NCBI Taxonomy" id="480035"/>
    <lineage>
        <taxon>Bacteria</taxon>
        <taxon>Bacillati</taxon>
        <taxon>Actinomycetota</taxon>
        <taxon>Actinomycetes</taxon>
        <taxon>Mycobacteriales</taxon>
        <taxon>Nocardiaceae</taxon>
        <taxon>Nocardia</taxon>
    </lineage>
</organism>
<keyword evidence="3" id="KW-1185">Reference proteome</keyword>
<evidence type="ECO:0000256" key="1">
    <source>
        <dbReference type="SAM" id="MobiDB-lite"/>
    </source>
</evidence>
<dbReference type="EMBL" id="AP023396">
    <property type="protein sequence ID" value="BCK55006.1"/>
    <property type="molecule type" value="Genomic_DNA"/>
</dbReference>
<name>A0A7G1KKC6_9NOCA</name>
<sequence>MTAPVGNAATPPTNAGAPPARKARRLRHIRIETGAFALDYQACAEQIADIMAELASVGLVVTVDDDVRPDLPSLPCGALWE</sequence>
<dbReference type="RefSeq" id="WP_187688184.1">
    <property type="nucleotide sequence ID" value="NZ_AP023396.1"/>
</dbReference>
<evidence type="ECO:0000313" key="2">
    <source>
        <dbReference type="EMBL" id="BCK55006.1"/>
    </source>
</evidence>
<reference evidence="2 3" key="1">
    <citation type="submission" date="2020-08" db="EMBL/GenBank/DDBJ databases">
        <title>Genome Sequencing of Nocardia wallacei strain FMUON74 and assembly.</title>
        <authorList>
            <person name="Toyokawa M."/>
            <person name="Uesaka K."/>
        </authorList>
    </citation>
    <scope>NUCLEOTIDE SEQUENCE [LARGE SCALE GENOMIC DNA]</scope>
    <source>
        <strain evidence="2 3">FMUON74</strain>
    </source>
</reference>
<feature type="region of interest" description="Disordered" evidence="1">
    <location>
        <begin position="1"/>
        <end position="23"/>
    </location>
</feature>
<feature type="compositionally biased region" description="Low complexity" evidence="1">
    <location>
        <begin position="1"/>
        <end position="20"/>
    </location>
</feature>